<evidence type="ECO:0000256" key="4">
    <source>
        <dbReference type="ARBA" id="ARBA00022839"/>
    </source>
</evidence>
<evidence type="ECO:0000256" key="6">
    <source>
        <dbReference type="SAM" id="MobiDB-lite"/>
    </source>
</evidence>
<dbReference type="InterPro" id="IPR034720">
    <property type="entry name" value="Viral_alk_exo"/>
</dbReference>
<keyword evidence="5" id="KW-0862">Zinc</keyword>
<accession>A0A9N9N375</accession>
<gene>
    <name evidence="8" type="ORF">CEUTPL_LOCUS13809</name>
</gene>
<dbReference type="InterPro" id="IPR011604">
    <property type="entry name" value="PDDEXK-like_dom_sf"/>
</dbReference>
<dbReference type="GO" id="GO:0008270">
    <property type="term" value="F:zinc ion binding"/>
    <property type="evidence" value="ECO:0007669"/>
    <property type="project" value="UniProtKB-KW"/>
</dbReference>
<organism evidence="8 9">
    <name type="scientific">Ceutorhynchus assimilis</name>
    <name type="common">cabbage seed weevil</name>
    <dbReference type="NCBI Taxonomy" id="467358"/>
    <lineage>
        <taxon>Eukaryota</taxon>
        <taxon>Metazoa</taxon>
        <taxon>Ecdysozoa</taxon>
        <taxon>Arthropoda</taxon>
        <taxon>Hexapoda</taxon>
        <taxon>Insecta</taxon>
        <taxon>Pterygota</taxon>
        <taxon>Neoptera</taxon>
        <taxon>Endopterygota</taxon>
        <taxon>Coleoptera</taxon>
        <taxon>Polyphaga</taxon>
        <taxon>Cucujiformia</taxon>
        <taxon>Curculionidae</taxon>
        <taxon>Ceutorhynchinae</taxon>
        <taxon>Ceutorhynchus</taxon>
    </lineage>
</organism>
<evidence type="ECO:0000259" key="7">
    <source>
        <dbReference type="PROSITE" id="PS50966"/>
    </source>
</evidence>
<evidence type="ECO:0000313" key="8">
    <source>
        <dbReference type="EMBL" id="CAG9773418.1"/>
    </source>
</evidence>
<dbReference type="InterPro" id="IPR007527">
    <property type="entry name" value="Znf_SWIM"/>
</dbReference>
<dbReference type="PANTHER" id="PTHR47526:SF3">
    <property type="entry name" value="PHD-TYPE DOMAIN-CONTAINING PROTEIN"/>
    <property type="match status" value="1"/>
</dbReference>
<reference evidence="8" key="1">
    <citation type="submission" date="2022-01" db="EMBL/GenBank/DDBJ databases">
        <authorList>
            <person name="King R."/>
        </authorList>
    </citation>
    <scope>NUCLEOTIDE SEQUENCE</scope>
</reference>
<feature type="domain" description="SWIM-type" evidence="7">
    <location>
        <begin position="572"/>
        <end position="601"/>
    </location>
</feature>
<dbReference type="GO" id="GO:0006281">
    <property type="term" value="P:DNA repair"/>
    <property type="evidence" value="ECO:0007669"/>
    <property type="project" value="UniProtKB-ARBA"/>
</dbReference>
<dbReference type="Pfam" id="PF01771">
    <property type="entry name" value="Viral_alk_exo"/>
    <property type="match status" value="1"/>
</dbReference>
<keyword evidence="5" id="KW-0479">Metal-binding</keyword>
<keyword evidence="9" id="KW-1185">Reference proteome</keyword>
<keyword evidence="1" id="KW-0540">Nuclease</keyword>
<dbReference type="PANTHER" id="PTHR47526">
    <property type="entry name" value="ATP-DEPENDENT DNA HELICASE"/>
    <property type="match status" value="1"/>
</dbReference>
<feature type="region of interest" description="Disordered" evidence="6">
    <location>
        <begin position="384"/>
        <end position="421"/>
    </location>
</feature>
<evidence type="ECO:0000313" key="9">
    <source>
        <dbReference type="Proteomes" id="UP001152799"/>
    </source>
</evidence>
<dbReference type="Proteomes" id="UP001152799">
    <property type="component" value="Chromosome 9"/>
</dbReference>
<sequence>MHSTDSIFTAAPLNKKSNHNVVAIIETDENFVNSSETLELINISNSEMQSTHGIFTAVPLNQPNGNTNSTEEFTILSCNSYNDEIVLNNDILFSLNSSSATTALVSTTDEEFNNSNIEFDGILLYNNTEDAVGNPPATILQTNELDTDYPLITVVAMEEPTEDIVDAEGTTTVESQGGDRICVELPEEVLDIESPTKKKKLLSFPNISFHHSRSDTCGTCDLLHNKTKSEPNNKEAKVKLDVHHRKAEKAREVMKMDHEKSQHPTSETSTIAIDLEQVLSLPALTHDGSLTQEDPEDEPVTEILPEIVEIEEPQPQAVAGQITEEIHKKTGTKRKPSKSMQYEQLPISFDNQQPPTDNFQSPQLICEDLEQACSSKNNDYLSVVAGPSTSDNHDHPLDYSSDDSLKDPNFTVDEKDISDSSDSDIPLAVMRNYIPKIQKTKTSDEYTEKGEDRKRKRFEKSLAERKKIKLQERIMKYTIIPSLSFAYMMSDTERSVWSRDLLSFKNFHFGIAEAFFKKQSWTNRQRDRGYRFFAEGYIQEVFTNKSECIIKAKCFRSQKKNEIPHRLHSPSIDVMIEGHCTCEAGNSQSCNHLVGLAYYLQHLILNGLKQVPGTASCTSIPMEWNKPRGTKILPEQIPNSVFIDSTNIERKKAPVVCRIKSPIRNSKLEKITQSSVARLKTTLNSINPSIPFASTLCTQSIPVPASSLLGHMARVKRNAVSAIGLAEEHVEEVEGLPLALPLDTKEMVDILISVAPVHHASLDTLTMEQAAKIEKDTRQQNRNDLWKTLRKFRFTASKFGYVCKRKLFNSEFIKQFVCPPDISHIKAVAHGVKSEKLAINAFLKVHTLTTNVV</sequence>
<dbReference type="InterPro" id="IPR011335">
    <property type="entry name" value="Restrct_endonuc-II-like"/>
</dbReference>
<dbReference type="GO" id="GO:0004519">
    <property type="term" value="F:endonuclease activity"/>
    <property type="evidence" value="ECO:0007669"/>
    <property type="project" value="UniProtKB-KW"/>
</dbReference>
<proteinExistence type="predicted"/>
<evidence type="ECO:0000256" key="1">
    <source>
        <dbReference type="ARBA" id="ARBA00022722"/>
    </source>
</evidence>
<dbReference type="Gene3D" id="3.90.320.10">
    <property type="match status" value="1"/>
</dbReference>
<dbReference type="PROSITE" id="PS50966">
    <property type="entry name" value="ZF_SWIM"/>
    <property type="match status" value="1"/>
</dbReference>
<protein>
    <recommendedName>
        <fullName evidence="7">SWIM-type domain-containing protein</fullName>
    </recommendedName>
</protein>
<name>A0A9N9N375_9CUCU</name>
<evidence type="ECO:0000256" key="5">
    <source>
        <dbReference type="PROSITE-ProRule" id="PRU00325"/>
    </source>
</evidence>
<dbReference type="SUPFAM" id="SSF52980">
    <property type="entry name" value="Restriction endonuclease-like"/>
    <property type="match status" value="1"/>
</dbReference>
<dbReference type="AlphaFoldDB" id="A0A9N9N375"/>
<evidence type="ECO:0000256" key="3">
    <source>
        <dbReference type="ARBA" id="ARBA00022801"/>
    </source>
</evidence>
<keyword evidence="4" id="KW-0269">Exonuclease</keyword>
<dbReference type="EMBL" id="OU892285">
    <property type="protein sequence ID" value="CAG9773418.1"/>
    <property type="molecule type" value="Genomic_DNA"/>
</dbReference>
<evidence type="ECO:0000256" key="2">
    <source>
        <dbReference type="ARBA" id="ARBA00022759"/>
    </source>
</evidence>
<keyword evidence="2" id="KW-0255">Endonuclease</keyword>
<dbReference type="GO" id="GO:0004527">
    <property type="term" value="F:exonuclease activity"/>
    <property type="evidence" value="ECO:0007669"/>
    <property type="project" value="UniProtKB-KW"/>
</dbReference>
<dbReference type="OrthoDB" id="6805494at2759"/>
<keyword evidence="5" id="KW-0863">Zinc-finger</keyword>
<keyword evidence="3" id="KW-0378">Hydrolase</keyword>